<evidence type="ECO:0000313" key="8">
    <source>
        <dbReference type="Proteomes" id="UP000195221"/>
    </source>
</evidence>
<dbReference type="InterPro" id="IPR027444">
    <property type="entry name" value="H-NS_C_dom"/>
</dbReference>
<feature type="domain" description="DNA-binding protein H-NS-like C-terminal" evidence="6">
    <location>
        <begin position="74"/>
        <end position="117"/>
    </location>
</feature>
<dbReference type="GO" id="GO:0009295">
    <property type="term" value="C:nucleoid"/>
    <property type="evidence" value="ECO:0007669"/>
    <property type="project" value="UniProtKB-SubCell"/>
</dbReference>
<evidence type="ECO:0000256" key="4">
    <source>
        <dbReference type="ARBA" id="ARBA00023125"/>
    </source>
</evidence>
<evidence type="ECO:0000256" key="1">
    <source>
        <dbReference type="ARBA" id="ARBA00004453"/>
    </source>
</evidence>
<dbReference type="EMBL" id="NBTZ01000087">
    <property type="protein sequence ID" value="OTP72713.1"/>
    <property type="molecule type" value="Genomic_DNA"/>
</dbReference>
<dbReference type="PANTHER" id="PTHR38097">
    <property type="match status" value="1"/>
</dbReference>
<feature type="compositionally biased region" description="Basic residues" evidence="5">
    <location>
        <begin position="152"/>
        <end position="176"/>
    </location>
</feature>
<comment type="similarity">
    <text evidence="2">Belongs to the histone-like protein H-NS family.</text>
</comment>
<feature type="compositionally biased region" description="Low complexity" evidence="5">
    <location>
        <begin position="133"/>
        <end position="151"/>
    </location>
</feature>
<proteinExistence type="inferred from homology"/>
<sequence>MPTIEQLRVKITKLQVQADALIAKKMQAAVDQIRNIMLEHGLTTEDIEKKAKALRNAKAAKGSAAKTPLKTRRKTARSLPGKGAAKYLHPKTGATWTGHGRAPAWIAQVKDRSKFLIAEGAAAADAKVTQPGAARKNAKAKSSATSGATAKKAAKKAALKPARKAARKAAAKKGVAKKAVALKKTAPAKKAARKRAAEAVAESQTTS</sequence>
<dbReference type="Pfam" id="PF00816">
    <property type="entry name" value="Histone_HNS"/>
    <property type="match status" value="1"/>
</dbReference>
<comment type="caution">
    <text evidence="7">The sequence shown here is derived from an EMBL/GenBank/DDBJ whole genome shotgun (WGS) entry which is preliminary data.</text>
</comment>
<dbReference type="SUPFAM" id="SSF81273">
    <property type="entry name" value="H-NS histone-like proteins"/>
    <property type="match status" value="1"/>
</dbReference>
<keyword evidence="4" id="KW-0238">DNA-binding</keyword>
<dbReference type="RefSeq" id="WP_069638393.1">
    <property type="nucleotide sequence ID" value="NZ_MSRG01000024.1"/>
</dbReference>
<evidence type="ECO:0000256" key="3">
    <source>
        <dbReference type="ARBA" id="ARBA00022490"/>
    </source>
</evidence>
<accession>A0A242MN82</accession>
<name>A0A242MN82_CABSO</name>
<keyword evidence="3" id="KW-0963">Cytoplasm</keyword>
<evidence type="ECO:0000256" key="5">
    <source>
        <dbReference type="SAM" id="MobiDB-lite"/>
    </source>
</evidence>
<protein>
    <submittedName>
        <fullName evidence="7">Histone protein</fullName>
    </submittedName>
</protein>
<dbReference type="Gene3D" id="4.10.430.30">
    <property type="match status" value="1"/>
</dbReference>
<evidence type="ECO:0000313" key="7">
    <source>
        <dbReference type="EMBL" id="OTP72713.1"/>
    </source>
</evidence>
<feature type="region of interest" description="Disordered" evidence="5">
    <location>
        <begin position="133"/>
        <end position="207"/>
    </location>
</feature>
<organism evidence="7 8">
    <name type="scientific">Caballeronia sordidicola</name>
    <name type="common">Burkholderia sordidicola</name>
    <dbReference type="NCBI Taxonomy" id="196367"/>
    <lineage>
        <taxon>Bacteria</taxon>
        <taxon>Pseudomonadati</taxon>
        <taxon>Pseudomonadota</taxon>
        <taxon>Betaproteobacteria</taxon>
        <taxon>Burkholderiales</taxon>
        <taxon>Burkholderiaceae</taxon>
        <taxon>Caballeronia</taxon>
    </lineage>
</organism>
<feature type="region of interest" description="Disordered" evidence="5">
    <location>
        <begin position="58"/>
        <end position="87"/>
    </location>
</feature>
<dbReference type="Proteomes" id="UP000195221">
    <property type="component" value="Unassembled WGS sequence"/>
</dbReference>
<dbReference type="PANTHER" id="PTHR38097:SF2">
    <property type="entry name" value="DNA-BINDING PROTEIN STPA"/>
    <property type="match status" value="1"/>
</dbReference>
<dbReference type="SMART" id="SM00528">
    <property type="entry name" value="HNS"/>
    <property type="match status" value="1"/>
</dbReference>
<reference evidence="7 8" key="1">
    <citation type="submission" date="2017-03" db="EMBL/GenBank/DDBJ databases">
        <title>Genome analysis of strain PAMC 26577.</title>
        <authorList>
            <person name="Oh H.-M."/>
            <person name="Yang J.-A."/>
        </authorList>
    </citation>
    <scope>NUCLEOTIDE SEQUENCE [LARGE SCALE GENOMIC DNA]</scope>
    <source>
        <strain evidence="7 8">PAMC 26577</strain>
    </source>
</reference>
<evidence type="ECO:0000259" key="6">
    <source>
        <dbReference type="SMART" id="SM00528"/>
    </source>
</evidence>
<evidence type="ECO:0000256" key="2">
    <source>
        <dbReference type="ARBA" id="ARBA00010610"/>
    </source>
</evidence>
<comment type="subcellular location">
    <subcellularLocation>
        <location evidence="1">Cytoplasm</location>
        <location evidence="1">Nucleoid</location>
    </subcellularLocation>
</comment>
<dbReference type="GO" id="GO:0003677">
    <property type="term" value="F:DNA binding"/>
    <property type="evidence" value="ECO:0007669"/>
    <property type="project" value="UniProtKB-KW"/>
</dbReference>
<dbReference type="AlphaFoldDB" id="A0A242MN82"/>
<gene>
    <name evidence="7" type="ORF">PAMC26577_20635</name>
</gene>